<organism evidence="2 3">
    <name type="scientific">Tectimicrobiota bacterium</name>
    <dbReference type="NCBI Taxonomy" id="2528274"/>
    <lineage>
        <taxon>Bacteria</taxon>
        <taxon>Pseudomonadati</taxon>
        <taxon>Nitrospinota/Tectimicrobiota group</taxon>
        <taxon>Candidatus Tectimicrobiota</taxon>
    </lineage>
</organism>
<evidence type="ECO:0000313" key="3">
    <source>
        <dbReference type="Proteomes" id="UP000712673"/>
    </source>
</evidence>
<evidence type="ECO:0000313" key="2">
    <source>
        <dbReference type="EMBL" id="MBM3224468.1"/>
    </source>
</evidence>
<dbReference type="Proteomes" id="UP000712673">
    <property type="component" value="Unassembled WGS sequence"/>
</dbReference>
<comment type="caution">
    <text evidence="2">The sequence shown here is derived from an EMBL/GenBank/DDBJ whole genome shotgun (WGS) entry which is preliminary data.</text>
</comment>
<gene>
    <name evidence="2" type="ORF">FJZ47_11795</name>
</gene>
<accession>A0A937W1I0</accession>
<feature type="compositionally biased region" description="Low complexity" evidence="1">
    <location>
        <begin position="81"/>
        <end position="93"/>
    </location>
</feature>
<evidence type="ECO:0000256" key="1">
    <source>
        <dbReference type="SAM" id="MobiDB-lite"/>
    </source>
</evidence>
<name>A0A937W1I0_UNCTE</name>
<dbReference type="EMBL" id="VGLS01000334">
    <property type="protein sequence ID" value="MBM3224468.1"/>
    <property type="molecule type" value="Genomic_DNA"/>
</dbReference>
<reference evidence="2" key="1">
    <citation type="submission" date="2019-03" db="EMBL/GenBank/DDBJ databases">
        <title>Lake Tanganyika Metagenome-Assembled Genomes (MAGs).</title>
        <authorList>
            <person name="Tran P."/>
        </authorList>
    </citation>
    <scope>NUCLEOTIDE SEQUENCE</scope>
    <source>
        <strain evidence="2">K_DeepCast_65m_m2_066</strain>
    </source>
</reference>
<dbReference type="AlphaFoldDB" id="A0A937W1I0"/>
<proteinExistence type="predicted"/>
<protein>
    <submittedName>
        <fullName evidence="2">Uncharacterized protein</fullName>
    </submittedName>
</protein>
<feature type="region of interest" description="Disordered" evidence="1">
    <location>
        <begin position="71"/>
        <end position="93"/>
    </location>
</feature>
<sequence>MAAEHERRTSLLPHYAFVVQWASDTQMNTGHLRGRVEHVVSRQATHFTSLDELLTFMERVLQEVRIREQEAAAETLPMPSPSSVASSDADATP</sequence>